<evidence type="ECO:0000313" key="2">
    <source>
        <dbReference type="Proteomes" id="UP001066276"/>
    </source>
</evidence>
<evidence type="ECO:0000313" key="1">
    <source>
        <dbReference type="EMBL" id="KAJ1157413.1"/>
    </source>
</evidence>
<protein>
    <recommendedName>
        <fullName evidence="3">Secreted protein</fullName>
    </recommendedName>
</protein>
<gene>
    <name evidence="1" type="ORF">NDU88_010126</name>
</gene>
<comment type="caution">
    <text evidence="1">The sequence shown here is derived from an EMBL/GenBank/DDBJ whole genome shotgun (WGS) entry which is preliminary data.</text>
</comment>
<dbReference type="EMBL" id="JANPWB010000009">
    <property type="protein sequence ID" value="KAJ1157413.1"/>
    <property type="molecule type" value="Genomic_DNA"/>
</dbReference>
<organism evidence="1 2">
    <name type="scientific">Pleurodeles waltl</name>
    <name type="common">Iberian ribbed newt</name>
    <dbReference type="NCBI Taxonomy" id="8319"/>
    <lineage>
        <taxon>Eukaryota</taxon>
        <taxon>Metazoa</taxon>
        <taxon>Chordata</taxon>
        <taxon>Craniata</taxon>
        <taxon>Vertebrata</taxon>
        <taxon>Euteleostomi</taxon>
        <taxon>Amphibia</taxon>
        <taxon>Batrachia</taxon>
        <taxon>Caudata</taxon>
        <taxon>Salamandroidea</taxon>
        <taxon>Salamandridae</taxon>
        <taxon>Pleurodelinae</taxon>
        <taxon>Pleurodeles</taxon>
    </lineage>
</organism>
<name>A0AAV7S312_PLEWA</name>
<accession>A0AAV7S312</accession>
<keyword evidence="2" id="KW-1185">Reference proteome</keyword>
<reference evidence="1" key="1">
    <citation type="journal article" date="2022" name="bioRxiv">
        <title>Sequencing and chromosome-scale assembly of the giantPleurodeles waltlgenome.</title>
        <authorList>
            <person name="Brown T."/>
            <person name="Elewa A."/>
            <person name="Iarovenko S."/>
            <person name="Subramanian E."/>
            <person name="Araus A.J."/>
            <person name="Petzold A."/>
            <person name="Susuki M."/>
            <person name="Suzuki K.-i.T."/>
            <person name="Hayashi T."/>
            <person name="Toyoda A."/>
            <person name="Oliveira C."/>
            <person name="Osipova E."/>
            <person name="Leigh N.D."/>
            <person name="Simon A."/>
            <person name="Yun M.H."/>
        </authorList>
    </citation>
    <scope>NUCLEOTIDE SEQUENCE</scope>
    <source>
        <strain evidence="1">20211129_DDA</strain>
        <tissue evidence="1">Liver</tissue>
    </source>
</reference>
<dbReference type="Proteomes" id="UP001066276">
    <property type="component" value="Chromosome 5"/>
</dbReference>
<evidence type="ECO:0008006" key="3">
    <source>
        <dbReference type="Google" id="ProtNLM"/>
    </source>
</evidence>
<sequence>MTLVIHWFLGLKKVTRITIGLLICSREPPGLCPRDEPLILHGFLVQTVAPRLLPSVFNCLLCVRKRLSPALAVTQRTGSGTKCFSPQCFLGKEFLVNNGLANTEGRGKLPGRCSVQ</sequence>
<dbReference type="AlphaFoldDB" id="A0AAV7S312"/>
<proteinExistence type="predicted"/>